<gene>
    <name evidence="3" type="ORF">GCM10023342_30910</name>
</gene>
<dbReference type="EMBL" id="BAABKI010000049">
    <property type="protein sequence ID" value="GAA5179310.1"/>
    <property type="molecule type" value="Genomic_DNA"/>
</dbReference>
<dbReference type="InterPro" id="IPR011650">
    <property type="entry name" value="Peptidase_M20_dimer"/>
</dbReference>
<dbReference type="InterPro" id="IPR017439">
    <property type="entry name" value="Amidohydrolase"/>
</dbReference>
<dbReference type="Pfam" id="PF01546">
    <property type="entry name" value="Peptidase_M20"/>
    <property type="match status" value="1"/>
</dbReference>
<accession>A0ABP9RK39</accession>
<protein>
    <submittedName>
        <fullName evidence="3">M20 family metallopeptidase</fullName>
    </submittedName>
</protein>
<dbReference type="RefSeq" id="WP_031385181.1">
    <property type="nucleotide sequence ID" value="NZ_BAABKI010000049.1"/>
</dbReference>
<dbReference type="InterPro" id="IPR002933">
    <property type="entry name" value="Peptidase_M20"/>
</dbReference>
<name>A0ABP9RK39_9GAMM</name>
<dbReference type="NCBIfam" id="TIGR01891">
    <property type="entry name" value="amidohydrolases"/>
    <property type="match status" value="1"/>
</dbReference>
<feature type="domain" description="Peptidase M20 dimerisation" evidence="2">
    <location>
        <begin position="211"/>
        <end position="306"/>
    </location>
</feature>
<proteinExistence type="predicted"/>
<dbReference type="SUPFAM" id="SSF55031">
    <property type="entry name" value="Bacterial exopeptidase dimerisation domain"/>
    <property type="match status" value="1"/>
</dbReference>
<dbReference type="PANTHER" id="PTHR11014:SF63">
    <property type="entry name" value="METALLOPEPTIDASE, PUTATIVE (AFU_ORTHOLOGUE AFUA_6G09600)-RELATED"/>
    <property type="match status" value="1"/>
</dbReference>
<evidence type="ECO:0000313" key="4">
    <source>
        <dbReference type="Proteomes" id="UP001500074"/>
    </source>
</evidence>
<dbReference type="Proteomes" id="UP001500074">
    <property type="component" value="Unassembled WGS sequence"/>
</dbReference>
<evidence type="ECO:0000313" key="3">
    <source>
        <dbReference type="EMBL" id="GAA5179310.1"/>
    </source>
</evidence>
<evidence type="ECO:0000256" key="1">
    <source>
        <dbReference type="ARBA" id="ARBA00022801"/>
    </source>
</evidence>
<dbReference type="Gene3D" id="3.30.70.360">
    <property type="match status" value="1"/>
</dbReference>
<comment type="caution">
    <text evidence="3">The sequence shown here is derived from an EMBL/GenBank/DDBJ whole genome shotgun (WGS) entry which is preliminary data.</text>
</comment>
<keyword evidence="1" id="KW-0378">Hydrolase</keyword>
<dbReference type="Pfam" id="PF07687">
    <property type="entry name" value="M20_dimer"/>
    <property type="match status" value="1"/>
</dbReference>
<dbReference type="InterPro" id="IPR036264">
    <property type="entry name" value="Bact_exopeptidase_dim_dom"/>
</dbReference>
<dbReference type="SUPFAM" id="SSF53187">
    <property type="entry name" value="Zn-dependent exopeptidases"/>
    <property type="match status" value="1"/>
</dbReference>
<evidence type="ECO:0000259" key="2">
    <source>
        <dbReference type="Pfam" id="PF07687"/>
    </source>
</evidence>
<dbReference type="Gene3D" id="3.40.630.10">
    <property type="entry name" value="Zn peptidases"/>
    <property type="match status" value="1"/>
</dbReference>
<sequence length="445" mass="47817">MTTQTDTLDPKGIDLKGAIGAQVEATLDNVQALYRQIHQYPELPFQEHETSARLAEALEALGYEVTRGVGGTGVVALLKNGEGPTVMLRGDMDALPIKEDTGLEFASTRTVETESGTVPLMHACGHDLHSSCVVGTAAVMAGLKERWSGTLMLICQPAEEIFGGARAMLDDGLYTRFARPDIILGQHNMPALAGTVGHRAGSAMAACTNLAVTIHGAGGHGSMPAQTVDPVVIAAHVVTRLQTIVSREVPPEETVVVTVGKLHAGTQANIIPHSAELEINIRSFDNALHRQVVAAIERIIRAECEAGRSPKPPEFRVLNETLALHNDSETVERVRRAHAEHFGEANLYEMPRLNGSEDFPYFANAEAGGFSGEDIPSVYWFIGATPKERWAETSGKSVAEKMRHLEMPHSPYYFPGNEVTLRTGIEALAAGALGCLNTCVYNDGN</sequence>
<dbReference type="PANTHER" id="PTHR11014">
    <property type="entry name" value="PEPTIDASE M20 FAMILY MEMBER"/>
    <property type="match status" value="1"/>
</dbReference>
<reference evidence="4" key="1">
    <citation type="journal article" date="2019" name="Int. J. Syst. Evol. Microbiol.">
        <title>The Global Catalogue of Microorganisms (GCM) 10K type strain sequencing project: providing services to taxonomists for standard genome sequencing and annotation.</title>
        <authorList>
            <consortium name="The Broad Institute Genomics Platform"/>
            <consortium name="The Broad Institute Genome Sequencing Center for Infectious Disease"/>
            <person name="Wu L."/>
            <person name="Ma J."/>
        </authorList>
    </citation>
    <scope>NUCLEOTIDE SEQUENCE [LARGE SCALE GENOMIC DNA]</scope>
    <source>
        <strain evidence="4">JCM 18472</strain>
    </source>
</reference>
<organism evidence="3 4">
    <name type="scientific">Modicisalibacter zincidurans</name>
    <dbReference type="NCBI Taxonomy" id="1178777"/>
    <lineage>
        <taxon>Bacteria</taxon>
        <taxon>Pseudomonadati</taxon>
        <taxon>Pseudomonadota</taxon>
        <taxon>Gammaproteobacteria</taxon>
        <taxon>Oceanospirillales</taxon>
        <taxon>Halomonadaceae</taxon>
        <taxon>Modicisalibacter</taxon>
    </lineage>
</organism>
<keyword evidence="4" id="KW-1185">Reference proteome</keyword>